<keyword evidence="7" id="KW-0106">Calcium</keyword>
<proteinExistence type="inferred from homology"/>
<keyword evidence="7" id="KW-0479">Metal-binding</keyword>
<evidence type="ECO:0000256" key="4">
    <source>
        <dbReference type="ARBA" id="ARBA00022801"/>
    </source>
</evidence>
<feature type="transmembrane region" description="Helical" evidence="9">
    <location>
        <begin position="142"/>
        <end position="160"/>
    </location>
</feature>
<dbReference type="EMBL" id="ML975326">
    <property type="protein sequence ID" value="KAF1833032.1"/>
    <property type="molecule type" value="Genomic_DNA"/>
</dbReference>
<feature type="transmembrane region" description="Helical" evidence="9">
    <location>
        <begin position="181"/>
        <end position="197"/>
    </location>
</feature>
<gene>
    <name evidence="10" type="ORF">BDW02DRAFT_589979</name>
</gene>
<dbReference type="GO" id="GO:0046872">
    <property type="term" value="F:metal ion binding"/>
    <property type="evidence" value="ECO:0007669"/>
    <property type="project" value="UniProtKB-KW"/>
</dbReference>
<dbReference type="GO" id="GO:0046514">
    <property type="term" value="P:ceramide catabolic process"/>
    <property type="evidence" value="ECO:0007669"/>
    <property type="project" value="TreeGrafter"/>
</dbReference>
<dbReference type="InterPro" id="IPR008901">
    <property type="entry name" value="ACER"/>
</dbReference>
<keyword evidence="4" id="KW-0378">Hydrolase</keyword>
<feature type="transmembrane region" description="Helical" evidence="9">
    <location>
        <begin position="217"/>
        <end position="237"/>
    </location>
</feature>
<dbReference type="PANTHER" id="PTHR46187:SF1">
    <property type="entry name" value="ALKALINE PHYTOCERAMIDASE"/>
    <property type="match status" value="1"/>
</dbReference>
<evidence type="ECO:0000256" key="5">
    <source>
        <dbReference type="ARBA" id="ARBA00022989"/>
    </source>
</evidence>
<accession>A0A6A5KDD7</accession>
<feature type="binding site" evidence="8">
    <location>
        <position position="227"/>
    </location>
    <ligand>
        <name>Zn(2+)</name>
        <dbReference type="ChEBI" id="CHEBI:29105"/>
        <note>catalytic</note>
    </ligand>
</feature>
<evidence type="ECO:0000256" key="8">
    <source>
        <dbReference type="PIRSR" id="PIRSR608901-2"/>
    </source>
</evidence>
<dbReference type="AlphaFoldDB" id="A0A6A5KDD7"/>
<evidence type="ECO:0000256" key="2">
    <source>
        <dbReference type="ARBA" id="ARBA00009780"/>
    </source>
</evidence>
<keyword evidence="6 9" id="KW-0472">Membrane</keyword>
<dbReference type="GO" id="GO:0016811">
    <property type="term" value="F:hydrolase activity, acting on carbon-nitrogen (but not peptide) bonds, in linear amides"/>
    <property type="evidence" value="ECO:0007669"/>
    <property type="project" value="InterPro"/>
</dbReference>
<feature type="binding site" evidence="8">
    <location>
        <position position="80"/>
    </location>
    <ligand>
        <name>Zn(2+)</name>
        <dbReference type="ChEBI" id="CHEBI:29105"/>
        <note>catalytic</note>
    </ligand>
</feature>
<feature type="binding site" evidence="7">
    <location>
        <position position="41"/>
    </location>
    <ligand>
        <name>Ca(2+)</name>
        <dbReference type="ChEBI" id="CHEBI:29108"/>
    </ligand>
</feature>
<feature type="transmembrane region" description="Helical" evidence="9">
    <location>
        <begin position="38"/>
        <end position="56"/>
    </location>
</feature>
<feature type="binding site" evidence="8">
    <location>
        <position position="223"/>
    </location>
    <ligand>
        <name>Zn(2+)</name>
        <dbReference type="ChEBI" id="CHEBI:29105"/>
        <note>catalytic</note>
    </ligand>
</feature>
<dbReference type="Pfam" id="PF05875">
    <property type="entry name" value="Ceramidase"/>
    <property type="match status" value="1"/>
</dbReference>
<reference evidence="10" key="1">
    <citation type="submission" date="2020-01" db="EMBL/GenBank/DDBJ databases">
        <authorList>
            <consortium name="DOE Joint Genome Institute"/>
            <person name="Haridas S."/>
            <person name="Albert R."/>
            <person name="Binder M."/>
            <person name="Bloem J."/>
            <person name="Labutti K."/>
            <person name="Salamov A."/>
            <person name="Andreopoulos B."/>
            <person name="Baker S.E."/>
            <person name="Barry K."/>
            <person name="Bills G."/>
            <person name="Bluhm B.H."/>
            <person name="Cannon C."/>
            <person name="Castanera R."/>
            <person name="Culley D.E."/>
            <person name="Daum C."/>
            <person name="Ezra D."/>
            <person name="Gonzalez J.B."/>
            <person name="Henrissat B."/>
            <person name="Kuo A."/>
            <person name="Liang C."/>
            <person name="Lipzen A."/>
            <person name="Lutzoni F."/>
            <person name="Magnuson J."/>
            <person name="Mondo S."/>
            <person name="Nolan M."/>
            <person name="Ohm R."/>
            <person name="Pangilinan J."/>
            <person name="Park H.-J."/>
            <person name="Ramirez L."/>
            <person name="Alfaro M."/>
            <person name="Sun H."/>
            <person name="Tritt A."/>
            <person name="Yoshinaga Y."/>
            <person name="Zwiers L.-H."/>
            <person name="Turgeon B.G."/>
            <person name="Goodwin S.B."/>
            <person name="Spatafora J.W."/>
            <person name="Crous P.W."/>
            <person name="Grigoriev I.V."/>
        </authorList>
    </citation>
    <scope>NUCLEOTIDE SEQUENCE</scope>
    <source>
        <strain evidence="10">P77</strain>
    </source>
</reference>
<keyword evidence="3 9" id="KW-0812">Transmembrane</keyword>
<dbReference type="PANTHER" id="PTHR46187">
    <property type="entry name" value="ALKALINE CERAMIDASE 3"/>
    <property type="match status" value="1"/>
</dbReference>
<protein>
    <recommendedName>
        <fullName evidence="12">Alkaline phytoceramidase</fullName>
    </recommendedName>
</protein>
<organism evidence="10 11">
    <name type="scientific">Decorospora gaudefroyi</name>
    <dbReference type="NCBI Taxonomy" id="184978"/>
    <lineage>
        <taxon>Eukaryota</taxon>
        <taxon>Fungi</taxon>
        <taxon>Dikarya</taxon>
        <taxon>Ascomycota</taxon>
        <taxon>Pezizomycotina</taxon>
        <taxon>Dothideomycetes</taxon>
        <taxon>Pleosporomycetidae</taxon>
        <taxon>Pleosporales</taxon>
        <taxon>Pleosporineae</taxon>
        <taxon>Pleosporaceae</taxon>
        <taxon>Decorospora</taxon>
    </lineage>
</organism>
<name>A0A6A5KDD7_9PLEO</name>
<evidence type="ECO:0000256" key="1">
    <source>
        <dbReference type="ARBA" id="ARBA00004141"/>
    </source>
</evidence>
<comment type="subcellular location">
    <subcellularLocation>
        <location evidence="1">Membrane</location>
        <topology evidence="1">Multi-pass membrane protein</topology>
    </subcellularLocation>
</comment>
<evidence type="ECO:0000256" key="7">
    <source>
        <dbReference type="PIRSR" id="PIRSR608901-1"/>
    </source>
</evidence>
<evidence type="ECO:0000256" key="9">
    <source>
        <dbReference type="SAM" id="Phobius"/>
    </source>
</evidence>
<evidence type="ECO:0008006" key="12">
    <source>
        <dbReference type="Google" id="ProtNLM"/>
    </source>
</evidence>
<keyword evidence="11" id="KW-1185">Reference proteome</keyword>
<evidence type="ECO:0000256" key="6">
    <source>
        <dbReference type="ARBA" id="ARBA00023136"/>
    </source>
</evidence>
<feature type="binding site" evidence="7">
    <location>
        <position position="30"/>
    </location>
    <ligand>
        <name>Ca(2+)</name>
        <dbReference type="ChEBI" id="CHEBI:29108"/>
    </ligand>
</feature>
<feature type="transmembrane region" description="Helical" evidence="9">
    <location>
        <begin position="118"/>
        <end position="136"/>
    </location>
</feature>
<evidence type="ECO:0000313" key="10">
    <source>
        <dbReference type="EMBL" id="KAF1833032.1"/>
    </source>
</evidence>
<evidence type="ECO:0000256" key="3">
    <source>
        <dbReference type="ARBA" id="ARBA00022692"/>
    </source>
</evidence>
<dbReference type="GO" id="GO:0005789">
    <property type="term" value="C:endoplasmic reticulum membrane"/>
    <property type="evidence" value="ECO:0007669"/>
    <property type="project" value="TreeGrafter"/>
</dbReference>
<keyword evidence="5 9" id="KW-1133">Transmembrane helix</keyword>
<sequence length="254" mass="29015">MGHHNRHHAGGRYALSGVWGPPDSTANFCEEDYAVTRYIAEFVNALTNLAYVYFALRSMYRHNAMSISLLLLGTSSFLFHATLRQTLQFADELSMLGLAWTLLQAIMTVRAPSRQARYINTSLAIAFPTFSTFYVWTGKIIYHVSAFGAIIVLIVGRAHYLFHWVEPAFPRAQRARWRYRGRNALVMLLGGYLLWYVDLEYCAEMRRVREGVGVPWAWLLGLHGWWHVLTAVSASWFMDIVRELGDEVGGEKMG</sequence>
<evidence type="ECO:0000313" key="11">
    <source>
        <dbReference type="Proteomes" id="UP000800040"/>
    </source>
</evidence>
<comment type="cofactor">
    <cofactor evidence="8">
        <name>Zn(2+)</name>
        <dbReference type="ChEBI" id="CHEBI:29105"/>
    </cofactor>
</comment>
<keyword evidence="8" id="KW-0862">Zinc</keyword>
<dbReference type="OrthoDB" id="187171at2759"/>
<dbReference type="GO" id="GO:0046513">
    <property type="term" value="P:ceramide biosynthetic process"/>
    <property type="evidence" value="ECO:0007669"/>
    <property type="project" value="TreeGrafter"/>
</dbReference>
<dbReference type="Proteomes" id="UP000800040">
    <property type="component" value="Unassembled WGS sequence"/>
</dbReference>
<comment type="similarity">
    <text evidence="2">Belongs to the alkaline ceramidase family.</text>
</comment>